<name>A0A9Q9IBZ7_9ACTN</name>
<evidence type="ECO:0000313" key="2">
    <source>
        <dbReference type="EMBL" id="UWZ50428.1"/>
    </source>
</evidence>
<evidence type="ECO:0000313" key="3">
    <source>
        <dbReference type="Proteomes" id="UP001058003"/>
    </source>
</evidence>
<reference evidence="2" key="1">
    <citation type="submission" date="2021-04" db="EMBL/GenBank/DDBJ databases">
        <title>Dactylosporangium aurantiacum NRRL B-8018 full assembly.</title>
        <authorList>
            <person name="Hartkoorn R.C."/>
            <person name="Beaudoing E."/>
            <person name="Hot D."/>
        </authorList>
    </citation>
    <scope>NUCLEOTIDE SEQUENCE</scope>
    <source>
        <strain evidence="2">NRRL B-8018</strain>
    </source>
</reference>
<proteinExistence type="predicted"/>
<feature type="region of interest" description="Disordered" evidence="1">
    <location>
        <begin position="1"/>
        <end position="28"/>
    </location>
</feature>
<dbReference type="EMBL" id="CP073767">
    <property type="protein sequence ID" value="UWZ50428.1"/>
    <property type="molecule type" value="Genomic_DNA"/>
</dbReference>
<dbReference type="Proteomes" id="UP001058003">
    <property type="component" value="Chromosome"/>
</dbReference>
<accession>A0A9Q9IBZ7</accession>
<dbReference type="KEGG" id="daur:Daura_26720"/>
<protein>
    <submittedName>
        <fullName evidence="2">Uncharacterized protein</fullName>
    </submittedName>
</protein>
<gene>
    <name evidence="2" type="ORF">Daura_26720</name>
</gene>
<evidence type="ECO:0000256" key="1">
    <source>
        <dbReference type="SAM" id="MobiDB-lite"/>
    </source>
</evidence>
<sequence length="120" mass="12726">MTTPLSSASGGTDRATTRLPGRTSRPHHPIMVQYTCPGCGTLISVGDARRVGEPCSMCAAGQTWESLSTQDQQTILAAARHGAIAGLLAMRDLTPPIRLPHAVDLLAYLDRADPTGHRPQ</sequence>
<dbReference type="AlphaFoldDB" id="A0A9Q9IBZ7"/>
<organism evidence="2 3">
    <name type="scientific">Dactylosporangium aurantiacum</name>
    <dbReference type="NCBI Taxonomy" id="35754"/>
    <lineage>
        <taxon>Bacteria</taxon>
        <taxon>Bacillati</taxon>
        <taxon>Actinomycetota</taxon>
        <taxon>Actinomycetes</taxon>
        <taxon>Micromonosporales</taxon>
        <taxon>Micromonosporaceae</taxon>
        <taxon>Dactylosporangium</taxon>
    </lineage>
</organism>
<keyword evidence="3" id="KW-1185">Reference proteome</keyword>
<dbReference type="RefSeq" id="WP_260709456.1">
    <property type="nucleotide sequence ID" value="NZ_CP073767.1"/>
</dbReference>
<feature type="compositionally biased region" description="Polar residues" evidence="1">
    <location>
        <begin position="1"/>
        <end position="10"/>
    </location>
</feature>